<evidence type="ECO:0000313" key="3">
    <source>
        <dbReference type="Proteomes" id="UP000005237"/>
    </source>
</evidence>
<dbReference type="PANTHER" id="PTHR34721">
    <property type="entry name" value="PROTEIN CBG09734"/>
    <property type="match status" value="1"/>
</dbReference>
<feature type="chain" id="PRO_5035746287" description="Activin types I and II receptor domain-containing protein" evidence="1">
    <location>
        <begin position="19"/>
        <end position="171"/>
    </location>
</feature>
<reference evidence="2" key="2">
    <citation type="submission" date="2022-06" db="UniProtKB">
        <authorList>
            <consortium name="EnsemblMetazoa"/>
        </authorList>
    </citation>
    <scope>IDENTIFICATION</scope>
    <source>
        <strain evidence="2">DF5081</strain>
    </source>
</reference>
<organism evidence="2 3">
    <name type="scientific">Caenorhabditis japonica</name>
    <dbReference type="NCBI Taxonomy" id="281687"/>
    <lineage>
        <taxon>Eukaryota</taxon>
        <taxon>Metazoa</taxon>
        <taxon>Ecdysozoa</taxon>
        <taxon>Nematoda</taxon>
        <taxon>Chromadorea</taxon>
        <taxon>Rhabditida</taxon>
        <taxon>Rhabditina</taxon>
        <taxon>Rhabditomorpha</taxon>
        <taxon>Rhabditoidea</taxon>
        <taxon>Rhabditidae</taxon>
        <taxon>Peloderinae</taxon>
        <taxon>Caenorhabditis</taxon>
    </lineage>
</organism>
<proteinExistence type="predicted"/>
<feature type="signal peptide" evidence="1">
    <location>
        <begin position="1"/>
        <end position="18"/>
    </location>
</feature>
<keyword evidence="3" id="KW-1185">Reference proteome</keyword>
<dbReference type="AlphaFoldDB" id="A0A8R1I0U5"/>
<protein>
    <recommendedName>
        <fullName evidence="4">Activin types I and II receptor domain-containing protein</fullName>
    </recommendedName>
</protein>
<reference evidence="3" key="1">
    <citation type="submission" date="2010-08" db="EMBL/GenBank/DDBJ databases">
        <authorList>
            <consortium name="Caenorhabditis japonica Sequencing Consortium"/>
            <person name="Wilson R.K."/>
        </authorList>
    </citation>
    <scope>NUCLEOTIDE SEQUENCE [LARGE SCALE GENOMIC DNA]</scope>
    <source>
        <strain evidence="3">DF5081</strain>
    </source>
</reference>
<accession>A0A8R1I0U5</accession>
<dbReference type="Proteomes" id="UP000005237">
    <property type="component" value="Unassembled WGS sequence"/>
</dbReference>
<dbReference type="EnsemblMetazoa" id="CJA17551.1">
    <property type="protein sequence ID" value="CJA17551.1"/>
    <property type="gene ID" value="WBGene00136755"/>
</dbReference>
<name>A0A8R1I0U5_CAEJA</name>
<keyword evidence="1" id="KW-0732">Signal</keyword>
<evidence type="ECO:0008006" key="4">
    <source>
        <dbReference type="Google" id="ProtNLM"/>
    </source>
</evidence>
<evidence type="ECO:0000313" key="2">
    <source>
        <dbReference type="EnsemblMetazoa" id="CJA17551.1"/>
    </source>
</evidence>
<sequence length="171" mass="18841">MLSFPAVLPVMFIISASALKCYEGMFLQLILKTICKNNKKIKGSRGVVNGEDSTNFVENLCDDNMTYCFESYNSNLTEVTASCQSMGTDQKLLDVCKMNGKCKERSDIDVTVCCCTSDLCNLQSDLKPTSEIPNEITNSNSTILTTSRLVELNETIGLEAEFNGTIVELDN</sequence>
<dbReference type="OMA" id="IDVTVCC"/>
<evidence type="ECO:0000256" key="1">
    <source>
        <dbReference type="SAM" id="SignalP"/>
    </source>
</evidence>
<dbReference type="PANTHER" id="PTHR34721:SF10">
    <property type="entry name" value="ACTIVIN TYPES I AND II RECEPTOR DOMAIN-CONTAINING PROTEIN-RELATED"/>
    <property type="match status" value="1"/>
</dbReference>